<dbReference type="RefSeq" id="WP_073205016.1">
    <property type="nucleotide sequence ID" value="NZ_FRBD01000003.1"/>
</dbReference>
<evidence type="ECO:0000313" key="1">
    <source>
        <dbReference type="EMBL" id="SHK42844.1"/>
    </source>
</evidence>
<evidence type="ECO:0000313" key="2">
    <source>
        <dbReference type="Proteomes" id="UP000184130"/>
    </source>
</evidence>
<dbReference type="Proteomes" id="UP000184130">
    <property type="component" value="Unassembled WGS sequence"/>
</dbReference>
<dbReference type="Gene3D" id="3.40.720.10">
    <property type="entry name" value="Alkaline Phosphatase, subunit A"/>
    <property type="match status" value="1"/>
</dbReference>
<name>A0A1M6SDI7_XYLRU</name>
<dbReference type="AlphaFoldDB" id="A0A1M6SDI7"/>
<dbReference type="Pfam" id="PF08665">
    <property type="entry name" value="PglZ"/>
    <property type="match status" value="1"/>
</dbReference>
<protein>
    <submittedName>
        <fullName evidence="1">PglZ domain-containing protein</fullName>
    </submittedName>
</protein>
<proteinExistence type="predicted"/>
<dbReference type="SUPFAM" id="SSF53649">
    <property type="entry name" value="Alkaline phosphatase-like"/>
    <property type="match status" value="1"/>
</dbReference>
<organism evidence="1 2">
    <name type="scientific">Xylanibacter ruminicola</name>
    <name type="common">Prevotella ruminicola</name>
    <dbReference type="NCBI Taxonomy" id="839"/>
    <lineage>
        <taxon>Bacteria</taxon>
        <taxon>Pseudomonadati</taxon>
        <taxon>Bacteroidota</taxon>
        <taxon>Bacteroidia</taxon>
        <taxon>Bacteroidales</taxon>
        <taxon>Prevotellaceae</taxon>
        <taxon>Xylanibacter</taxon>
    </lineage>
</organism>
<dbReference type="EMBL" id="FRBD01000003">
    <property type="protein sequence ID" value="SHK42844.1"/>
    <property type="molecule type" value="Genomic_DNA"/>
</dbReference>
<gene>
    <name evidence="1" type="ORF">SAMN05216463_103134</name>
</gene>
<dbReference type="OrthoDB" id="9769734at2"/>
<sequence length="494" mass="57838">MDSLVSNIVHNIIQENVSISIIRYADSLLMREDIYSRLSEESGVKFVTGSNIELRFHYELHKNDDGQHYCYLLGTGQMLMPDIMRKCYVTDFKLTDLFSCYDIPTLIEAHPSFPLLSILFEKRTLRNLGPRETIDIINAQKEKLGADASELKQQLLEIPRDWTSVSTMEQISDLVIKAIMQNAYKEIEPALNEINADFQRFVDENYFNTQTSSAFGKPKVVSKILPYLCDKHERNEMVALVVVDCLSYWQYSMLGKRLREEGLSPKDDITFAWMPSVTELSRQAIFRGDFPENDYNQGPGSEEKLWNKYWTSHDRGSKQLIGDSALYLYEKEVPEFIYQQRVALVDVNLDHTAHACRYTKDLYSITENWVERILPRIKRLYEEGYYIYIVTDHGNISSHDGWSLTQQDKTFIVKEKDSDVSRGERYLRFDKETYLNAFVEMHPDDQTNWLIRDNWLVWRNTQSFKPKEEITHGGAHFMEMVIPFITIENKKYGE</sequence>
<reference evidence="1 2" key="1">
    <citation type="submission" date="2016-11" db="EMBL/GenBank/DDBJ databases">
        <authorList>
            <person name="Jaros S."/>
            <person name="Januszkiewicz K."/>
            <person name="Wedrychowicz H."/>
        </authorList>
    </citation>
    <scope>NUCLEOTIDE SEQUENCE [LARGE SCALE GENOMIC DNA]</scope>
    <source>
        <strain evidence="1 2">KHT3</strain>
    </source>
</reference>
<dbReference type="InterPro" id="IPR017850">
    <property type="entry name" value="Alkaline_phosphatase_core_sf"/>
</dbReference>
<accession>A0A1M6SDI7</accession>